<dbReference type="AlphaFoldDB" id="A0A1V9EE65"/>
<keyword evidence="6" id="KW-1185">Reference proteome</keyword>
<protein>
    <submittedName>
        <fullName evidence="5">Peptidase</fullName>
    </submittedName>
</protein>
<keyword evidence="2" id="KW-0732">Signal</keyword>
<reference evidence="6" key="1">
    <citation type="submission" date="2016-04" db="EMBL/GenBank/DDBJ databases">
        <authorList>
            <person name="Chen L."/>
            <person name="Zhuang W."/>
            <person name="Wang G."/>
        </authorList>
    </citation>
    <scope>NUCLEOTIDE SEQUENCE [LARGE SCALE GENOMIC DNA]</scope>
    <source>
        <strain evidence="6">17621</strain>
    </source>
</reference>
<dbReference type="Pfam" id="PF16313">
    <property type="entry name" value="DUF4953"/>
    <property type="match status" value="1"/>
</dbReference>
<dbReference type="STRING" id="354355.SAMN05660816_03819"/>
<dbReference type="InterPro" id="IPR033413">
    <property type="entry name" value="DUF5117"/>
</dbReference>
<feature type="domain" description="DUF5117" evidence="4">
    <location>
        <begin position="95"/>
        <end position="283"/>
    </location>
</feature>
<evidence type="ECO:0000313" key="6">
    <source>
        <dbReference type="Proteomes" id="UP000192610"/>
    </source>
</evidence>
<dbReference type="OrthoDB" id="9776599at2"/>
<evidence type="ECO:0000259" key="4">
    <source>
        <dbReference type="Pfam" id="PF17148"/>
    </source>
</evidence>
<evidence type="ECO:0000256" key="2">
    <source>
        <dbReference type="SAM" id="SignalP"/>
    </source>
</evidence>
<organism evidence="5 6">
    <name type="scientific">Niastella yeongjuensis</name>
    <dbReference type="NCBI Taxonomy" id="354355"/>
    <lineage>
        <taxon>Bacteria</taxon>
        <taxon>Pseudomonadati</taxon>
        <taxon>Bacteroidota</taxon>
        <taxon>Chitinophagia</taxon>
        <taxon>Chitinophagales</taxon>
        <taxon>Chitinophagaceae</taxon>
        <taxon>Niastella</taxon>
    </lineage>
</organism>
<evidence type="ECO:0000256" key="1">
    <source>
        <dbReference type="SAM" id="MobiDB-lite"/>
    </source>
</evidence>
<gene>
    <name evidence="5" type="ORF">A4H97_08640</name>
</gene>
<dbReference type="RefSeq" id="WP_081202486.1">
    <property type="nucleotide sequence ID" value="NZ_FOCZ01000006.1"/>
</dbReference>
<feature type="chain" id="PRO_5010723380" evidence="2">
    <location>
        <begin position="20"/>
        <end position="823"/>
    </location>
</feature>
<dbReference type="SUPFAM" id="SSF55486">
    <property type="entry name" value="Metalloproteases ('zincins'), catalytic domain"/>
    <property type="match status" value="1"/>
</dbReference>
<evidence type="ECO:0000259" key="3">
    <source>
        <dbReference type="Pfam" id="PF16313"/>
    </source>
</evidence>
<dbReference type="PANTHER" id="PTHR38478:SF1">
    <property type="entry name" value="ZINC DEPENDENT METALLOPROTEASE DOMAIN LIPOPROTEIN"/>
    <property type="match status" value="1"/>
</dbReference>
<sequence length="823" mass="91087">MRILFIWCICAMVWLPLFSQNKNPVTADAPVTGGIKAATAGMQSMPGFIPMYWDAKKGKIWLELTQFDTELLYYPSLAAGVGSNDIGLDRGRIGPSHVIVFRRSGNRVLMTELNYDYRAVSDNEMEKQAVEESFAQSVHWGFEATAEENGHVLVDATGFFMQDAVGAVQAITRIKQGNYKLDPQRCAFYLPRTKNFPLNTEIEVTTTLTGEAPGEYLRAVTPSPNAVTFRQHHSFVQLPDNNYTPRIFDPRAGIGSISFFDYATPVDQPIVKQFVRRHRLQKKDPAAAVSEVVKPIIYYVDPGTPEPIRSALVEGTAWWAQAFEAAGFKNAFQVKLLPPDADPMDIRYNVVQWVHRSTRGWSYGGGVTDPRTGEIIKGKVTLGSLRVRTDFLIAQGLIADFEDGKPLAPAIMELCMSRMRQLAAHEVGHTLGLPHNYIASATRRASVMDYPHPVIKIDNNGNLDLSDAYPSAIGEWDKVAVTLAYRQFAPGADEKKEMDQLVKGYLANGLRFLTDQDARPAGSAHPHTHLWDNGTNAAEELNRVMKVRSIVLNNFSEKKIPTGAPLATLEEVLVPMYLFHRYQVEATAKVLAGDDYAYALRGDGQIPNAIVPAAEQWKALNALLATITPSALVLPQRVIDLIPPRPYGYPADARETFKRYTGITFDPLSPAEAAAGMTLGMVLHPERAARLVAQHAVNPELPSLDKVIDRIVDATFKVPQQSGYAGEIQRTVNSQVIKQLISLSVNKNSPDQVRAIATLKVKELQQWLGAAIGKDVDWKAHYLFAKTQIKGFEENPEEITPFTPITAPDGAPIGSTEEEWLDE</sequence>
<evidence type="ECO:0000313" key="5">
    <source>
        <dbReference type="EMBL" id="OQP44437.1"/>
    </source>
</evidence>
<dbReference type="InterPro" id="IPR034032">
    <property type="entry name" value="Zn_MMP-like_bac"/>
</dbReference>
<feature type="region of interest" description="Disordered" evidence="1">
    <location>
        <begin position="798"/>
        <end position="823"/>
    </location>
</feature>
<dbReference type="Proteomes" id="UP000192610">
    <property type="component" value="Unassembled WGS sequence"/>
</dbReference>
<dbReference type="CDD" id="cd04276">
    <property type="entry name" value="ZnMc_MMP_like_2"/>
    <property type="match status" value="1"/>
</dbReference>
<dbReference type="Gene3D" id="3.40.390.10">
    <property type="entry name" value="Collagenase (Catalytic Domain)"/>
    <property type="match status" value="1"/>
</dbReference>
<dbReference type="InterPro" id="IPR032534">
    <property type="entry name" value="EcxA_zinc-bd"/>
</dbReference>
<dbReference type="Pfam" id="PF17148">
    <property type="entry name" value="DUF5117"/>
    <property type="match status" value="1"/>
</dbReference>
<accession>A0A1V9EE65</accession>
<dbReference type="InterPro" id="IPR024079">
    <property type="entry name" value="MetalloPept_cat_dom_sf"/>
</dbReference>
<name>A0A1V9EE65_9BACT</name>
<dbReference type="EMBL" id="LVXG01000034">
    <property type="protein sequence ID" value="OQP44437.1"/>
    <property type="molecule type" value="Genomic_DNA"/>
</dbReference>
<dbReference type="GO" id="GO:0008237">
    <property type="term" value="F:metallopeptidase activity"/>
    <property type="evidence" value="ECO:0007669"/>
    <property type="project" value="InterPro"/>
</dbReference>
<dbReference type="PANTHER" id="PTHR38478">
    <property type="entry name" value="PEPTIDASE M1A AND M12B"/>
    <property type="match status" value="1"/>
</dbReference>
<feature type="signal peptide" evidence="2">
    <location>
        <begin position="1"/>
        <end position="19"/>
    </location>
</feature>
<feature type="domain" description="EcxA zinc-binding" evidence="3">
    <location>
        <begin position="412"/>
        <end position="720"/>
    </location>
</feature>
<comment type="caution">
    <text evidence="5">The sequence shown here is derived from an EMBL/GenBank/DDBJ whole genome shotgun (WGS) entry which is preliminary data.</text>
</comment>
<proteinExistence type="predicted"/>